<proteinExistence type="predicted"/>
<comment type="caution">
    <text evidence="2">The sequence shown here is derived from an EMBL/GenBank/DDBJ whole genome shotgun (WGS) entry which is preliminary data.</text>
</comment>
<evidence type="ECO:0008006" key="3">
    <source>
        <dbReference type="Google" id="ProtNLM"/>
    </source>
</evidence>
<dbReference type="EMBL" id="LAZR01046540">
    <property type="protein sequence ID" value="KKK96305.1"/>
    <property type="molecule type" value="Genomic_DNA"/>
</dbReference>
<dbReference type="AlphaFoldDB" id="A0A0F9ADF7"/>
<dbReference type="Pfam" id="PF00436">
    <property type="entry name" value="SSB"/>
    <property type="match status" value="1"/>
</dbReference>
<dbReference type="SUPFAM" id="SSF50249">
    <property type="entry name" value="Nucleic acid-binding proteins"/>
    <property type="match status" value="1"/>
</dbReference>
<protein>
    <recommendedName>
        <fullName evidence="3">Single-stranded DNA-binding protein</fullName>
    </recommendedName>
</protein>
<dbReference type="InterPro" id="IPR012340">
    <property type="entry name" value="NA-bd_OB-fold"/>
</dbReference>
<dbReference type="GO" id="GO:0003697">
    <property type="term" value="F:single-stranded DNA binding"/>
    <property type="evidence" value="ECO:0007669"/>
    <property type="project" value="InterPro"/>
</dbReference>
<gene>
    <name evidence="2" type="ORF">LCGC14_2664050</name>
</gene>
<evidence type="ECO:0000256" key="1">
    <source>
        <dbReference type="ARBA" id="ARBA00023125"/>
    </source>
</evidence>
<organism evidence="2">
    <name type="scientific">marine sediment metagenome</name>
    <dbReference type="NCBI Taxonomy" id="412755"/>
    <lineage>
        <taxon>unclassified sequences</taxon>
        <taxon>metagenomes</taxon>
        <taxon>ecological metagenomes</taxon>
    </lineage>
</organism>
<evidence type="ECO:0000313" key="2">
    <source>
        <dbReference type="EMBL" id="KKK96305.1"/>
    </source>
</evidence>
<name>A0A0F9ADF7_9ZZZZ</name>
<keyword evidence="1" id="KW-0238">DNA-binding</keyword>
<reference evidence="2" key="1">
    <citation type="journal article" date="2015" name="Nature">
        <title>Complex archaea that bridge the gap between prokaryotes and eukaryotes.</title>
        <authorList>
            <person name="Spang A."/>
            <person name="Saw J.H."/>
            <person name="Jorgensen S.L."/>
            <person name="Zaremba-Niedzwiedzka K."/>
            <person name="Martijn J."/>
            <person name="Lind A.E."/>
            <person name="van Eijk R."/>
            <person name="Schleper C."/>
            <person name="Guy L."/>
            <person name="Ettema T.J."/>
        </authorList>
    </citation>
    <scope>NUCLEOTIDE SEQUENCE</scope>
</reference>
<dbReference type="Gene3D" id="2.40.50.140">
    <property type="entry name" value="Nucleic acid-binding proteins"/>
    <property type="match status" value="1"/>
</dbReference>
<dbReference type="PROSITE" id="PS50935">
    <property type="entry name" value="SSB"/>
    <property type="match status" value="1"/>
</dbReference>
<accession>A0A0F9ADF7</accession>
<feature type="non-terminal residue" evidence="2">
    <location>
        <position position="50"/>
    </location>
</feature>
<sequence length="50" mass="5502">MNTLILCGNLTDKPELKTFGGERSMAIFTIAINEGFGDKKKTYFINCVAS</sequence>
<dbReference type="InterPro" id="IPR000424">
    <property type="entry name" value="Primosome_PriB/ssb"/>
</dbReference>